<name>A0ACC1NWP1_9HYPO</name>
<comment type="caution">
    <text evidence="1">The sequence shown here is derived from an EMBL/GenBank/DDBJ whole genome shotgun (WGS) entry which is preliminary data.</text>
</comment>
<dbReference type="Proteomes" id="UP001143910">
    <property type="component" value="Unassembled WGS sequence"/>
</dbReference>
<accession>A0ACC1NWP1</accession>
<protein>
    <submittedName>
        <fullName evidence="1">Uncharacterized protein</fullName>
    </submittedName>
</protein>
<gene>
    <name evidence="1" type="ORF">NQ176_g847</name>
</gene>
<proteinExistence type="predicted"/>
<reference evidence="1" key="1">
    <citation type="submission" date="2022-08" db="EMBL/GenBank/DDBJ databases">
        <title>Genome Sequence of Lecanicillium fungicola.</title>
        <authorList>
            <person name="Buettner E."/>
        </authorList>
    </citation>
    <scope>NUCLEOTIDE SEQUENCE</scope>
    <source>
        <strain evidence="1">Babe33</strain>
    </source>
</reference>
<keyword evidence="2" id="KW-1185">Reference proteome</keyword>
<evidence type="ECO:0000313" key="2">
    <source>
        <dbReference type="Proteomes" id="UP001143910"/>
    </source>
</evidence>
<organism evidence="1 2">
    <name type="scientific">Zarea fungicola</name>
    <dbReference type="NCBI Taxonomy" id="93591"/>
    <lineage>
        <taxon>Eukaryota</taxon>
        <taxon>Fungi</taxon>
        <taxon>Dikarya</taxon>
        <taxon>Ascomycota</taxon>
        <taxon>Pezizomycotina</taxon>
        <taxon>Sordariomycetes</taxon>
        <taxon>Hypocreomycetidae</taxon>
        <taxon>Hypocreales</taxon>
        <taxon>Cordycipitaceae</taxon>
        <taxon>Zarea</taxon>
    </lineage>
</organism>
<sequence>MAIYRVFLFKLKDGVTQEQIQEANDAAKQLETVIPGLISINVGPALEMSQTKGFDMGVIMQMESLEHVKLFATHPEHKKVQKLREAISEGDSLAFMLEYQI</sequence>
<dbReference type="EMBL" id="JANJQO010000039">
    <property type="protein sequence ID" value="KAJ2983213.1"/>
    <property type="molecule type" value="Genomic_DNA"/>
</dbReference>
<evidence type="ECO:0000313" key="1">
    <source>
        <dbReference type="EMBL" id="KAJ2983213.1"/>
    </source>
</evidence>